<organism evidence="2 3">
    <name type="scientific">Actinoallomurus iriomotensis</name>
    <dbReference type="NCBI Taxonomy" id="478107"/>
    <lineage>
        <taxon>Bacteria</taxon>
        <taxon>Bacillati</taxon>
        <taxon>Actinomycetota</taxon>
        <taxon>Actinomycetes</taxon>
        <taxon>Streptosporangiales</taxon>
        <taxon>Thermomonosporaceae</taxon>
        <taxon>Actinoallomurus</taxon>
    </lineage>
</organism>
<name>A0A9W6SD24_9ACTN</name>
<dbReference type="EMBL" id="BSTK01000019">
    <property type="protein sequence ID" value="GLY91308.1"/>
    <property type="molecule type" value="Genomic_DNA"/>
</dbReference>
<proteinExistence type="predicted"/>
<evidence type="ECO:0000313" key="2">
    <source>
        <dbReference type="EMBL" id="GLY91308.1"/>
    </source>
</evidence>
<keyword evidence="3" id="KW-1185">Reference proteome</keyword>
<dbReference type="RefSeq" id="WP_285582819.1">
    <property type="nucleotide sequence ID" value="NZ_BSTK01000019.1"/>
</dbReference>
<dbReference type="Proteomes" id="UP001165074">
    <property type="component" value="Unassembled WGS sequence"/>
</dbReference>
<protein>
    <submittedName>
        <fullName evidence="2">Uncharacterized protein</fullName>
    </submittedName>
</protein>
<sequence>MTHWIVVTGASKCRARGAIATLMIVVSMPEAAEPSMRVSASLISAGSRRSDGGAWGSGLPRRRD</sequence>
<gene>
    <name evidence="2" type="ORF">Airi02_092370</name>
</gene>
<evidence type="ECO:0000256" key="1">
    <source>
        <dbReference type="SAM" id="MobiDB-lite"/>
    </source>
</evidence>
<dbReference type="AlphaFoldDB" id="A0A9W6SD24"/>
<comment type="caution">
    <text evidence="2">The sequence shown here is derived from an EMBL/GenBank/DDBJ whole genome shotgun (WGS) entry which is preliminary data.</text>
</comment>
<feature type="region of interest" description="Disordered" evidence="1">
    <location>
        <begin position="45"/>
        <end position="64"/>
    </location>
</feature>
<evidence type="ECO:0000313" key="3">
    <source>
        <dbReference type="Proteomes" id="UP001165074"/>
    </source>
</evidence>
<reference evidence="2" key="1">
    <citation type="submission" date="2023-03" db="EMBL/GenBank/DDBJ databases">
        <title>Actinoallomurus iriomotensis NBRC 103684.</title>
        <authorList>
            <person name="Ichikawa N."/>
            <person name="Sato H."/>
            <person name="Tonouchi N."/>
        </authorList>
    </citation>
    <scope>NUCLEOTIDE SEQUENCE</scope>
    <source>
        <strain evidence="2">NBRC 103684</strain>
    </source>
</reference>
<accession>A0A9W6SD24</accession>